<feature type="region of interest" description="Disordered" evidence="7">
    <location>
        <begin position="578"/>
        <end position="618"/>
    </location>
</feature>
<dbReference type="GO" id="GO:0005085">
    <property type="term" value="F:guanyl-nucleotide exchange factor activity"/>
    <property type="evidence" value="ECO:0007669"/>
    <property type="project" value="UniProtKB-KW"/>
</dbReference>
<feature type="region of interest" description="Disordered" evidence="7">
    <location>
        <begin position="937"/>
        <end position="959"/>
    </location>
</feature>
<evidence type="ECO:0000313" key="10">
    <source>
        <dbReference type="EMBL" id="KAK3088488.1"/>
    </source>
</evidence>
<gene>
    <name evidence="10" type="ORF">FSP39_019810</name>
</gene>
<dbReference type="SMART" id="SM00323">
    <property type="entry name" value="RasGAP"/>
    <property type="match status" value="1"/>
</dbReference>
<dbReference type="Pfam" id="PF02204">
    <property type="entry name" value="VPS9"/>
    <property type="match status" value="1"/>
</dbReference>
<sequence length="1648" mass="185726">MDLLDLSRHLKQEQLFVTSQRSQIQKLYEDVKKEAEELYHESWIVRQQRGCLDSLLTSAQNCTPKDCYAKVNQLEWTNFIDSYKQLSYHESKYTEFLKFLRDNPTLLANLINHAEKSANEPVNRFIKLISCSVYGNIVLQEDEYLMGQMVKSLAELQLVPNSDPRRLLRRGSCAFSVAIKLMFETMYSVKLFLTAALHDPIMRLLMEDEWFYDIDPQKALHRFPPPERIKRFGEPNSENYDTKCQEYRKFIVDKLVVLSNRFITSIKNNIHCFPPTLAWIVSQVYHMLMKSGKFDLNKVRTVCADLVFSIFMCPVIIDPEPHGITSDVHISHIARHNLMQIAQIIQVLSLPQIDEEAREKDLYERFEKGCVSSLLDVILESASQDMMSFPAGGLAGLSRAAVLITVTQLNSLVFFLRSSLTELPDATPEKKLLEEHLTGLVTLLQSQNSTGGVNSPIVAPSTPPVTRTPPSTPGEKKKTPKCKRVLVVPLGIESECPGMLTETKVLSWEQENKPRRVKCPSVSGFEPVGNPIFPLQATLVTSKRPSRKLRPVTPSDPWIWRMMKITDDNFSDMISANVSGRGTPDISGRDTPLSQAGSVEEPPPPQMPIPDIPPLPETVKKTNRIDVTERFGKFEIKAELERDETKSTVSDTWSTDVLASDSEPPENQYDRLEEVVRQSLLIKQEHVSEVSETASDAWSMDVLASDTEEKQALSEFDQDDIGSVTDLASMSGDQAQADLPEGNHEETPLASGRQSPTEDQQDLLGATGMDSGPPAPYDNEPFIPRTSDSSLPGKSKHPRRPGRSIDNVFADNDEPVLSTRSQEIQISDANRLSIPVKQPRPHSAGRSGSHGRHGPLLSVPEHSSTVTSSKPVNSSTEILGPPPPLQNLEGNKPMMSFMPPNIGNIPVTSDVSKAGDNSLKKLESSDLQELENLSFENPVFNGGARPKQRSSCPQIGSRDKDFIRKENEQKKARSVIEWTASCSTDSGIGGTPHSLESQSMDSLLVQNDRSSQQSMDSFADQSGVLKISEQQNTNFNANRLSEALSMFDPYSSDSHTNVDTSSIRTDSSLFPHSESDRSSNEVWDPLLNSARDMGESRSKSDAPIFCPIPIKPSVPGPLNAATESLIQLGDRDSITSTNSTGSGNTSDGAPFAKSSRSASFDNISEGKDVVDGETDEKRKKGIFKSLKDRVSKESSDDILEKYRKKTVSDQATESLVVPTIDIPAIKEKRLSIRDDEIDGPPIYDPNNLENCFAFTDTKRKLRIVMSSPEFQIGYSQTPDLAIGSLGIRRDLDTHKDMSVEILKLLKAQLAEAINLQNKDLIAQLHEAIRCVKMFDSNGCKKLIRSLHDDYQSRTAYVSYLIRSQQGLLTTSSFLQRLVNRVKRDKAVCNNHLTQVCVRLYVERKEGNVIKFITDFQKLTMPDEKTDLVEKFLQYLYQNMYQDPIWQASNEAQLEDAQIAIERFIMSRIYTHAMFPNGDGDILRDQYVQQYFYYNFRMFRFDLNIHVTQELQRLFHQHIKKLSQIITPSHKDLRIPRMYQFECPWTAAQKELYMINAYKTPKDKVKCVTRCSTTIMNLLSMANERSVPAADDFLPVLIYVIIKANPPCMLSTNQYVNSFYGNRFSGEEQYWWIQFSSALEFIKTMEYNT</sequence>
<dbReference type="GO" id="GO:0016020">
    <property type="term" value="C:membrane"/>
    <property type="evidence" value="ECO:0007669"/>
    <property type="project" value="UniProtKB-SubCell"/>
</dbReference>
<dbReference type="GO" id="GO:0005829">
    <property type="term" value="C:cytosol"/>
    <property type="evidence" value="ECO:0007669"/>
    <property type="project" value="TreeGrafter"/>
</dbReference>
<evidence type="ECO:0000256" key="4">
    <source>
        <dbReference type="ARBA" id="ARBA00022583"/>
    </source>
</evidence>
<dbReference type="GO" id="GO:0030139">
    <property type="term" value="C:endocytic vesicle"/>
    <property type="evidence" value="ECO:0007669"/>
    <property type="project" value="TreeGrafter"/>
</dbReference>
<keyword evidence="11" id="KW-1185">Reference proteome</keyword>
<feature type="compositionally biased region" description="Polar residues" evidence="7">
    <location>
        <begin position="647"/>
        <end position="657"/>
    </location>
</feature>
<feature type="compositionally biased region" description="Polar residues" evidence="7">
    <location>
        <begin position="1051"/>
        <end position="1070"/>
    </location>
</feature>
<feature type="region of interest" description="Disordered" evidence="7">
    <location>
        <begin position="641"/>
        <end position="668"/>
    </location>
</feature>
<feature type="domain" description="VPS9" evidence="9">
    <location>
        <begin position="1508"/>
        <end position="1648"/>
    </location>
</feature>
<dbReference type="Gene3D" id="1.20.1050.80">
    <property type="entry name" value="VPS9 domain"/>
    <property type="match status" value="1"/>
</dbReference>
<organism evidence="10 11">
    <name type="scientific">Pinctada imbricata</name>
    <name type="common">Atlantic pearl-oyster</name>
    <name type="synonym">Pinctada martensii</name>
    <dbReference type="NCBI Taxonomy" id="66713"/>
    <lineage>
        <taxon>Eukaryota</taxon>
        <taxon>Metazoa</taxon>
        <taxon>Spiralia</taxon>
        <taxon>Lophotrochozoa</taxon>
        <taxon>Mollusca</taxon>
        <taxon>Bivalvia</taxon>
        <taxon>Autobranchia</taxon>
        <taxon>Pteriomorphia</taxon>
        <taxon>Pterioida</taxon>
        <taxon>Pterioidea</taxon>
        <taxon>Pteriidae</taxon>
        <taxon>Pinctada</taxon>
    </lineage>
</organism>
<evidence type="ECO:0000259" key="8">
    <source>
        <dbReference type="PROSITE" id="PS50018"/>
    </source>
</evidence>
<evidence type="ECO:0000256" key="2">
    <source>
        <dbReference type="ARBA" id="ARBA00008489"/>
    </source>
</evidence>
<comment type="caution">
    <text evidence="10">The sequence shown here is derived from an EMBL/GenBank/DDBJ whole genome shotgun (WGS) entry which is preliminary data.</text>
</comment>
<dbReference type="InterPro" id="IPR037191">
    <property type="entry name" value="VPS9_dom_sf"/>
</dbReference>
<keyword evidence="6" id="KW-0472">Membrane</keyword>
<feature type="compositionally biased region" description="Polar residues" evidence="7">
    <location>
        <begin position="861"/>
        <end position="877"/>
    </location>
</feature>
<dbReference type="GO" id="GO:0006897">
    <property type="term" value="P:endocytosis"/>
    <property type="evidence" value="ECO:0007669"/>
    <property type="project" value="UniProtKB-KW"/>
</dbReference>
<keyword evidence="5" id="KW-0344">Guanine-nucleotide releasing factor</keyword>
<keyword evidence="4" id="KW-0254">Endocytosis</keyword>
<dbReference type="PROSITE" id="PS51205">
    <property type="entry name" value="VPS9"/>
    <property type="match status" value="1"/>
</dbReference>
<dbReference type="PROSITE" id="PS50018">
    <property type="entry name" value="RAS_GTPASE_ACTIV_2"/>
    <property type="match status" value="1"/>
</dbReference>
<dbReference type="PANTHER" id="PTHR23101:SF25">
    <property type="entry name" value="GTPASE-ACTIVATING PROTEIN AND VPS9 DOMAIN-CONTAINING PROTEIN 1"/>
    <property type="match status" value="1"/>
</dbReference>
<comment type="subcellular location">
    <subcellularLocation>
        <location evidence="1">Membrane</location>
        <topology evidence="1">Peripheral membrane protein</topology>
    </subcellularLocation>
</comment>
<keyword evidence="3" id="KW-0343">GTPase activation</keyword>
<evidence type="ECO:0000313" key="11">
    <source>
        <dbReference type="Proteomes" id="UP001186944"/>
    </source>
</evidence>
<evidence type="ECO:0000256" key="1">
    <source>
        <dbReference type="ARBA" id="ARBA00004170"/>
    </source>
</evidence>
<evidence type="ECO:0008006" key="12">
    <source>
        <dbReference type="Google" id="ProtNLM"/>
    </source>
</evidence>
<feature type="region of interest" description="Disordered" evidence="7">
    <location>
        <begin position="1132"/>
        <end position="1172"/>
    </location>
</feature>
<protein>
    <recommendedName>
        <fullName evidence="12">GTPase-activating protein and VPS9 domain-containing protein 1</fullName>
    </recommendedName>
</protein>
<dbReference type="FunFam" id="1.20.1050.80:FF:000001">
    <property type="entry name" value="GTPase-activating protein and VPS9 domain-containing protein 1 isoform X1"/>
    <property type="match status" value="1"/>
</dbReference>
<name>A0AA88Y394_PINIB</name>
<dbReference type="Gene3D" id="1.10.506.10">
    <property type="entry name" value="GTPase Activation - p120gap, domain 1"/>
    <property type="match status" value="1"/>
</dbReference>
<evidence type="ECO:0000256" key="6">
    <source>
        <dbReference type="ARBA" id="ARBA00023136"/>
    </source>
</evidence>
<dbReference type="SUPFAM" id="SSF109993">
    <property type="entry name" value="VPS9 domain"/>
    <property type="match status" value="1"/>
</dbReference>
<evidence type="ECO:0000259" key="9">
    <source>
        <dbReference type="PROSITE" id="PS51205"/>
    </source>
</evidence>
<evidence type="ECO:0000256" key="7">
    <source>
        <dbReference type="SAM" id="MobiDB-lite"/>
    </source>
</evidence>
<dbReference type="GO" id="GO:0005096">
    <property type="term" value="F:GTPase activator activity"/>
    <property type="evidence" value="ECO:0007669"/>
    <property type="project" value="UniProtKB-KW"/>
</dbReference>
<feature type="compositionally biased region" description="Pro residues" evidence="7">
    <location>
        <begin position="461"/>
        <end position="472"/>
    </location>
</feature>
<evidence type="ECO:0000256" key="3">
    <source>
        <dbReference type="ARBA" id="ARBA00022468"/>
    </source>
</evidence>
<accession>A0AA88Y394</accession>
<dbReference type="CDD" id="cd05129">
    <property type="entry name" value="RasGAP_RAP6"/>
    <property type="match status" value="1"/>
</dbReference>
<dbReference type="Gene3D" id="1.10.246.120">
    <property type="match status" value="1"/>
</dbReference>
<feature type="region of interest" description="Disordered" evidence="7">
    <location>
        <begin position="709"/>
        <end position="888"/>
    </location>
</feature>
<reference evidence="10" key="1">
    <citation type="submission" date="2019-08" db="EMBL/GenBank/DDBJ databases">
        <title>The improved chromosome-level genome for the pearl oyster Pinctada fucata martensii using PacBio sequencing and Hi-C.</title>
        <authorList>
            <person name="Zheng Z."/>
        </authorList>
    </citation>
    <scope>NUCLEOTIDE SEQUENCE</scope>
    <source>
        <strain evidence="10">ZZ-2019</strain>
        <tissue evidence="10">Adductor muscle</tissue>
    </source>
</reference>
<dbReference type="InterPro" id="IPR008936">
    <property type="entry name" value="Rho_GTPase_activation_prot"/>
</dbReference>
<feature type="region of interest" description="Disordered" evidence="7">
    <location>
        <begin position="452"/>
        <end position="480"/>
    </location>
</feature>
<dbReference type="EMBL" id="VSWD01000011">
    <property type="protein sequence ID" value="KAK3088488.1"/>
    <property type="molecule type" value="Genomic_DNA"/>
</dbReference>
<proteinExistence type="inferred from homology"/>
<dbReference type="SUPFAM" id="SSF48350">
    <property type="entry name" value="GTPase activation domain, GAP"/>
    <property type="match status" value="1"/>
</dbReference>
<dbReference type="InterPro" id="IPR001936">
    <property type="entry name" value="RasGAP_dom"/>
</dbReference>
<dbReference type="Pfam" id="PF00616">
    <property type="entry name" value="RasGAP"/>
    <property type="match status" value="1"/>
</dbReference>
<feature type="compositionally biased region" description="Low complexity" evidence="7">
    <location>
        <begin position="1135"/>
        <end position="1146"/>
    </location>
</feature>
<comment type="similarity">
    <text evidence="2">Belongs to the GAPVD1 family.</text>
</comment>
<dbReference type="SMART" id="SM00167">
    <property type="entry name" value="VPS9"/>
    <property type="match status" value="1"/>
</dbReference>
<feature type="domain" description="Ras-GAP" evidence="8">
    <location>
        <begin position="137"/>
        <end position="350"/>
    </location>
</feature>
<feature type="compositionally biased region" description="Polar residues" evidence="7">
    <location>
        <begin position="818"/>
        <end position="830"/>
    </location>
</feature>
<feature type="compositionally biased region" description="Pro residues" evidence="7">
    <location>
        <begin position="601"/>
        <end position="616"/>
    </location>
</feature>
<dbReference type="InterPro" id="IPR045046">
    <property type="entry name" value="Vps9-like"/>
</dbReference>
<evidence type="ECO:0000256" key="5">
    <source>
        <dbReference type="ARBA" id="ARBA00022658"/>
    </source>
</evidence>
<dbReference type="GO" id="GO:0051049">
    <property type="term" value="P:regulation of transport"/>
    <property type="evidence" value="ECO:0007669"/>
    <property type="project" value="UniProtKB-ARBA"/>
</dbReference>
<dbReference type="GO" id="GO:0031267">
    <property type="term" value="F:small GTPase binding"/>
    <property type="evidence" value="ECO:0007669"/>
    <property type="project" value="TreeGrafter"/>
</dbReference>
<dbReference type="Pfam" id="PF18151">
    <property type="entry name" value="DUF5601"/>
    <property type="match status" value="1"/>
</dbReference>
<dbReference type="InterPro" id="IPR041545">
    <property type="entry name" value="DUF5601"/>
</dbReference>
<dbReference type="Proteomes" id="UP001186944">
    <property type="component" value="Unassembled WGS sequence"/>
</dbReference>
<dbReference type="InterPro" id="IPR003123">
    <property type="entry name" value="VPS9"/>
</dbReference>
<feature type="region of interest" description="Disordered" evidence="7">
    <location>
        <begin position="1051"/>
        <end position="1081"/>
    </location>
</feature>
<dbReference type="PANTHER" id="PTHR23101">
    <property type="entry name" value="RAB GDP/GTP EXCHANGE FACTOR"/>
    <property type="match status" value="1"/>
</dbReference>